<comment type="caution">
    <text evidence="2">The sequence shown here is derived from an EMBL/GenBank/DDBJ whole genome shotgun (WGS) entry which is preliminary data.</text>
</comment>
<dbReference type="AlphaFoldDB" id="A0A396GVY9"/>
<dbReference type="Gramene" id="rna39503">
    <property type="protein sequence ID" value="RHN45262.1"/>
    <property type="gene ID" value="gene39503"/>
</dbReference>
<gene>
    <name evidence="2" type="ORF">MtrunA17_Chr7g0228521</name>
</gene>
<keyword evidence="1" id="KW-0472">Membrane</keyword>
<reference evidence="2" key="1">
    <citation type="journal article" date="2018" name="Nat. Plants">
        <title>Whole-genome landscape of Medicago truncatula symbiotic genes.</title>
        <authorList>
            <person name="Pecrix Y."/>
            <person name="Gamas P."/>
            <person name="Carrere S."/>
        </authorList>
    </citation>
    <scope>NUCLEOTIDE SEQUENCE</scope>
    <source>
        <tissue evidence="2">Leaves</tissue>
    </source>
</reference>
<feature type="transmembrane region" description="Helical" evidence="1">
    <location>
        <begin position="40"/>
        <end position="60"/>
    </location>
</feature>
<evidence type="ECO:0008006" key="3">
    <source>
        <dbReference type="Google" id="ProtNLM"/>
    </source>
</evidence>
<evidence type="ECO:0000256" key="1">
    <source>
        <dbReference type="SAM" id="Phobius"/>
    </source>
</evidence>
<accession>A0A396GVY9</accession>
<sequence>MLRRKTQRRQREKSLGSDSTVEIHQFGKLEKRTKKKHRSLSRCFLSLLGVFYFILGQALIL</sequence>
<evidence type="ECO:0000313" key="2">
    <source>
        <dbReference type="EMBL" id="RHN45262.1"/>
    </source>
</evidence>
<keyword evidence="1" id="KW-1133">Transmembrane helix</keyword>
<keyword evidence="1" id="KW-0812">Transmembrane</keyword>
<name>A0A396GVY9_MEDTR</name>
<dbReference type="Proteomes" id="UP000265566">
    <property type="component" value="Chromosome 7"/>
</dbReference>
<organism evidence="2">
    <name type="scientific">Medicago truncatula</name>
    <name type="common">Barrel medic</name>
    <name type="synonym">Medicago tribuloides</name>
    <dbReference type="NCBI Taxonomy" id="3880"/>
    <lineage>
        <taxon>Eukaryota</taxon>
        <taxon>Viridiplantae</taxon>
        <taxon>Streptophyta</taxon>
        <taxon>Embryophyta</taxon>
        <taxon>Tracheophyta</taxon>
        <taxon>Spermatophyta</taxon>
        <taxon>Magnoliopsida</taxon>
        <taxon>eudicotyledons</taxon>
        <taxon>Gunneridae</taxon>
        <taxon>Pentapetalae</taxon>
        <taxon>rosids</taxon>
        <taxon>fabids</taxon>
        <taxon>Fabales</taxon>
        <taxon>Fabaceae</taxon>
        <taxon>Papilionoideae</taxon>
        <taxon>50 kb inversion clade</taxon>
        <taxon>NPAAA clade</taxon>
        <taxon>Hologalegina</taxon>
        <taxon>IRL clade</taxon>
        <taxon>Trifolieae</taxon>
        <taxon>Medicago</taxon>
    </lineage>
</organism>
<dbReference type="EMBL" id="PSQE01000007">
    <property type="protein sequence ID" value="RHN45262.1"/>
    <property type="molecule type" value="Genomic_DNA"/>
</dbReference>
<proteinExistence type="predicted"/>
<protein>
    <recommendedName>
        <fullName evidence="3">Transmembrane protein</fullName>
    </recommendedName>
</protein>